<feature type="region of interest" description="Disordered" evidence="1">
    <location>
        <begin position="652"/>
        <end position="676"/>
    </location>
</feature>
<dbReference type="InterPro" id="IPR036322">
    <property type="entry name" value="WD40_repeat_dom_sf"/>
</dbReference>
<reference evidence="2 3" key="2">
    <citation type="submission" date="2015-05" db="EMBL/GenBank/DDBJ databases">
        <authorList>
            <person name="Morales-Cruz A."/>
            <person name="Amrine K.C."/>
            <person name="Cantu D."/>
        </authorList>
    </citation>
    <scope>NUCLEOTIDE SEQUENCE [LARGE SCALE GENOMIC DNA]</scope>
    <source>
        <strain evidence="2">UCRPC4</strain>
    </source>
</reference>
<dbReference type="GO" id="GO:0030686">
    <property type="term" value="C:90S preribosome"/>
    <property type="evidence" value="ECO:0007669"/>
    <property type="project" value="InterPro"/>
</dbReference>
<comment type="caution">
    <text evidence="2">The sequence shown here is derived from an EMBL/GenBank/DDBJ whole genome shotgun (WGS) entry which is preliminary data.</text>
</comment>
<dbReference type="AlphaFoldDB" id="A0A0G2GRR3"/>
<feature type="region of interest" description="Disordered" evidence="1">
    <location>
        <begin position="591"/>
        <end position="615"/>
    </location>
</feature>
<protein>
    <submittedName>
        <fullName evidence="2">Putative small nucleolar ribonucleoprotein complex</fullName>
    </submittedName>
</protein>
<sequence>MDIHRCRFVPYPPAAINAIAFSHPPAPAQKTPRSLRLALGRANGDIEIWNPNRGNWFQEIILRGGNDRSIEGLAWTEDPVDDESQEGGRVRLFSIGFSSSVTEWDLERGTTLRHANGNYGEIWCFAAQPKYKRKDNTSSSSTTIHDNHPQSQYIAAGCADGNILLFSTEDGDLRFSKVIGAPPTKKPRVLSIAWKNRNVVVAGYSDGTLRLYDIRARKLLRNMTLGKSTDGSNEILVWAVTCLPDETIISGDSAGEIKIWDSHNYSLVQRIQAHQADVLDIVASADGEMLMSGGADRRTVAFKLGGSKKSGKLRRWAEIMHRKFHEHDVKTIATFESTDLSVLVSGGLDTVPVVAPLRGWQNKYHRTLSNLPRQPQVCSAPTARLLVSWWDREVSIWQIHNKESTSDQSDSMTTPGVEKYKLLSKILLTGDENITSATISTDGQALAVSTSASVKLFQLKHKQNLQKLIVKVKSVELPERVEAGGARLVQFSPDGHWLASVRSDNSISLLKIHRSTYTTERISALPTITRLRRRRRKLDHPHTSSSDPTGKYEKTILNIAFSHDSRILAVGDISGCIDCWVLEGNEDLMDATPTRTNGHSTQDNEDDSSDDSSNDEAAGVVIEGQQWIHSPVLLPSLGSPVLTLSFRPSKAESQSLPNDDIGLHATRQTPHPHSHTVPVQEDRLVAVTAQHHVVEFEGMKGRLSDWSRRNPSAYLPEAFTVIKDRVMACFWDVRDGHERLYLYGPMWIFMLEMSQDLPEGKAVGRLGHHEVVKPNDSVLGKRKWSPSELAKHRNTGAGDAMPVSESYVGLGSKMVKYHDQDQDQEGGIPPVQTIDLDDQRNIPSKDDEDDEALNTDLASLRRQPISSGEDEHAIEGTQTTNGHTKSSTGGVVEGKENRRGWWYTYNYRSILGITPIYIPGSIGNDDEIFEVAIVERPLWDVDLPPRYDERQD</sequence>
<dbReference type="Pfam" id="PF00400">
    <property type="entry name" value="WD40"/>
    <property type="match status" value="1"/>
</dbReference>
<feature type="region of interest" description="Disordered" evidence="1">
    <location>
        <begin position="820"/>
        <end position="892"/>
    </location>
</feature>
<dbReference type="GO" id="GO:0003723">
    <property type="term" value="F:RNA binding"/>
    <property type="evidence" value="ECO:0007669"/>
    <property type="project" value="TreeGrafter"/>
</dbReference>
<feature type="compositionally biased region" description="Acidic residues" evidence="1">
    <location>
        <begin position="603"/>
        <end position="614"/>
    </location>
</feature>
<accession>A0A0G2GRR3</accession>
<evidence type="ECO:0000256" key="1">
    <source>
        <dbReference type="SAM" id="MobiDB-lite"/>
    </source>
</evidence>
<dbReference type="InterPro" id="IPR001680">
    <property type="entry name" value="WD40_rpt"/>
</dbReference>
<dbReference type="EMBL" id="LCWF01000107">
    <property type="protein sequence ID" value="KKY19490.1"/>
    <property type="molecule type" value="Genomic_DNA"/>
</dbReference>
<dbReference type="Gene3D" id="2.130.10.10">
    <property type="entry name" value="YVTN repeat-like/Quinoprotein amine dehydrogenase"/>
    <property type="match status" value="3"/>
</dbReference>
<evidence type="ECO:0000313" key="2">
    <source>
        <dbReference type="EMBL" id="KKY19490.1"/>
    </source>
</evidence>
<keyword evidence="2" id="KW-0687">Ribonucleoprotein</keyword>
<name>A0A0G2GRR3_PHACM</name>
<dbReference type="OrthoDB" id="8883818at2759"/>
<dbReference type="InterPro" id="IPR015943">
    <property type="entry name" value="WD40/YVTN_repeat-like_dom_sf"/>
</dbReference>
<feature type="region of interest" description="Disordered" evidence="1">
    <location>
        <begin position="778"/>
        <end position="804"/>
    </location>
</feature>
<dbReference type="GO" id="GO:0034455">
    <property type="term" value="C:t-UTP complex"/>
    <property type="evidence" value="ECO:0007669"/>
    <property type="project" value="TreeGrafter"/>
</dbReference>
<gene>
    <name evidence="2" type="ORF">UCRPC4_g04473</name>
</gene>
<evidence type="ECO:0000313" key="3">
    <source>
        <dbReference type="Proteomes" id="UP000053317"/>
    </source>
</evidence>
<feature type="compositionally biased region" description="Polar residues" evidence="1">
    <location>
        <begin position="876"/>
        <end position="889"/>
    </location>
</feature>
<dbReference type="PANTHER" id="PTHR44163">
    <property type="entry name" value="U3 SMALL NUCLEOLAR RNA-ASSOCIATED PROTEIN 4 HOMOLOG"/>
    <property type="match status" value="1"/>
</dbReference>
<dbReference type="SMART" id="SM00320">
    <property type="entry name" value="WD40"/>
    <property type="match status" value="7"/>
</dbReference>
<reference evidence="2 3" key="1">
    <citation type="submission" date="2015-05" db="EMBL/GenBank/DDBJ databases">
        <title>Distinctive expansion of gene families associated with plant cell wall degradation and secondary metabolism in the genomes of grapevine trunk pathogens.</title>
        <authorList>
            <person name="Lawrence D.P."/>
            <person name="Travadon R."/>
            <person name="Rolshausen P.E."/>
            <person name="Baumgartner K."/>
        </authorList>
    </citation>
    <scope>NUCLEOTIDE SEQUENCE [LARGE SCALE GENOMIC DNA]</scope>
    <source>
        <strain evidence="2">UCRPC4</strain>
    </source>
</reference>
<organism evidence="2 3">
    <name type="scientific">Phaeomoniella chlamydospora</name>
    <name type="common">Phaeoacremonium chlamydosporum</name>
    <dbReference type="NCBI Taxonomy" id="158046"/>
    <lineage>
        <taxon>Eukaryota</taxon>
        <taxon>Fungi</taxon>
        <taxon>Dikarya</taxon>
        <taxon>Ascomycota</taxon>
        <taxon>Pezizomycotina</taxon>
        <taxon>Eurotiomycetes</taxon>
        <taxon>Chaetothyriomycetidae</taxon>
        <taxon>Phaeomoniellales</taxon>
        <taxon>Phaeomoniellaceae</taxon>
        <taxon>Phaeomoniella</taxon>
    </lineage>
</organism>
<proteinExistence type="predicted"/>
<dbReference type="GO" id="GO:0032040">
    <property type="term" value="C:small-subunit processome"/>
    <property type="evidence" value="ECO:0007669"/>
    <property type="project" value="TreeGrafter"/>
</dbReference>
<keyword evidence="3" id="KW-1185">Reference proteome</keyword>
<dbReference type="Proteomes" id="UP000053317">
    <property type="component" value="Unassembled WGS sequence"/>
</dbReference>
<dbReference type="SUPFAM" id="SSF50978">
    <property type="entry name" value="WD40 repeat-like"/>
    <property type="match status" value="2"/>
</dbReference>
<dbReference type="PANTHER" id="PTHR44163:SF1">
    <property type="entry name" value="U3 SMALL NUCLEOLAR RNA-ASSOCIATED PROTEIN 4 HOMOLOG"/>
    <property type="match status" value="1"/>
</dbReference>
<dbReference type="InterPro" id="IPR046351">
    <property type="entry name" value="UTP4"/>
</dbReference>
<dbReference type="GO" id="GO:0000462">
    <property type="term" value="P:maturation of SSU-rRNA from tricistronic rRNA transcript (SSU-rRNA, 5.8S rRNA, LSU-rRNA)"/>
    <property type="evidence" value="ECO:0007669"/>
    <property type="project" value="InterPro"/>
</dbReference>